<proteinExistence type="predicted"/>
<dbReference type="AlphaFoldDB" id="A0A6C2USW4"/>
<dbReference type="RefSeq" id="WP_136065096.1">
    <property type="nucleotide sequence ID" value="NZ_CAAHFH010000003.1"/>
</dbReference>
<dbReference type="Gene3D" id="3.40.50.1110">
    <property type="entry name" value="SGNH hydrolase"/>
    <property type="match status" value="1"/>
</dbReference>
<keyword evidence="1" id="KW-0732">Signal</keyword>
<accession>A0A6C2USW4</accession>
<evidence type="ECO:0000313" key="3">
    <source>
        <dbReference type="Proteomes" id="UP000346198"/>
    </source>
</evidence>
<organism evidence="2 3">
    <name type="scientific">Pontiella sulfatireligans</name>
    <dbReference type="NCBI Taxonomy" id="2750658"/>
    <lineage>
        <taxon>Bacteria</taxon>
        <taxon>Pseudomonadati</taxon>
        <taxon>Kiritimatiellota</taxon>
        <taxon>Kiritimatiellia</taxon>
        <taxon>Kiritimatiellales</taxon>
        <taxon>Pontiellaceae</taxon>
        <taxon>Pontiella</taxon>
    </lineage>
</organism>
<reference evidence="2 3" key="1">
    <citation type="submission" date="2019-04" db="EMBL/GenBank/DDBJ databases">
        <authorList>
            <person name="Van Vliet M D."/>
        </authorList>
    </citation>
    <scope>NUCLEOTIDE SEQUENCE [LARGE SCALE GENOMIC DNA]</scope>
    <source>
        <strain evidence="2 3">F21</strain>
    </source>
</reference>
<gene>
    <name evidence="2" type="ORF">SCARR_05152</name>
</gene>
<feature type="signal peptide" evidence="1">
    <location>
        <begin position="1"/>
        <end position="19"/>
    </location>
</feature>
<dbReference type="Proteomes" id="UP000346198">
    <property type="component" value="Unassembled WGS sequence"/>
</dbReference>
<name>A0A6C2USW4_9BACT</name>
<sequence>MKRLFLFLTTLIVLTSAQAKSLKVLFVGNSYTYVGAMPEILRTMAEAKGHELIYEQQTPGGRSFQQHWEEKKAVEKMKAGNFDVIVLQNQSFEPVGDPEKMMKYGKLLAAEVDKSGAEKLYYLTMAYNAPVKWMQGDSEEARKGIALLPQMHERLVESYTRLANETEGRIAPVGIAWKLAYESNPDLQLHSADHSHPTTTGAYLTSLVFYSTLFDEEASDMPGELTVEMRKKDKIKFIKIKLDAQTRKTLEAAAKAACKE</sequence>
<dbReference type="EMBL" id="CAAHFH010000003">
    <property type="protein sequence ID" value="VGO23053.1"/>
    <property type="molecule type" value="Genomic_DNA"/>
</dbReference>
<dbReference type="GO" id="GO:0016788">
    <property type="term" value="F:hydrolase activity, acting on ester bonds"/>
    <property type="evidence" value="ECO:0007669"/>
    <property type="project" value="UniProtKB-ARBA"/>
</dbReference>
<keyword evidence="3" id="KW-1185">Reference proteome</keyword>
<evidence type="ECO:0000256" key="1">
    <source>
        <dbReference type="SAM" id="SignalP"/>
    </source>
</evidence>
<feature type="chain" id="PRO_5025695625" description="SGNH hydrolase-type esterase domain-containing protein" evidence="1">
    <location>
        <begin position="20"/>
        <end position="260"/>
    </location>
</feature>
<evidence type="ECO:0000313" key="2">
    <source>
        <dbReference type="EMBL" id="VGO23053.1"/>
    </source>
</evidence>
<dbReference type="InterPro" id="IPR036514">
    <property type="entry name" value="SGNH_hydro_sf"/>
</dbReference>
<evidence type="ECO:0008006" key="4">
    <source>
        <dbReference type="Google" id="ProtNLM"/>
    </source>
</evidence>
<protein>
    <recommendedName>
        <fullName evidence="4">SGNH hydrolase-type esterase domain-containing protein</fullName>
    </recommendedName>
</protein>